<dbReference type="GO" id="GO:0016740">
    <property type="term" value="F:transferase activity"/>
    <property type="evidence" value="ECO:0007669"/>
    <property type="project" value="UniProtKB-KW"/>
</dbReference>
<evidence type="ECO:0000313" key="2">
    <source>
        <dbReference type="Proteomes" id="UP000292702"/>
    </source>
</evidence>
<reference evidence="1 2" key="1">
    <citation type="submission" date="2018-11" db="EMBL/GenBank/DDBJ databases">
        <title>Genome assembly of Steccherinum ochraceum LE-BIN_3174, the white-rot fungus of the Steccherinaceae family (The Residual Polyporoid clade, Polyporales, Basidiomycota).</title>
        <authorList>
            <person name="Fedorova T.V."/>
            <person name="Glazunova O.A."/>
            <person name="Landesman E.O."/>
            <person name="Moiseenko K.V."/>
            <person name="Psurtseva N.V."/>
            <person name="Savinova O.S."/>
            <person name="Shakhova N.V."/>
            <person name="Tyazhelova T.V."/>
            <person name="Vasina D.V."/>
        </authorList>
    </citation>
    <scope>NUCLEOTIDE SEQUENCE [LARGE SCALE GENOMIC DNA]</scope>
    <source>
        <strain evidence="1 2">LE-BIN_3174</strain>
    </source>
</reference>
<sequence length="146" mass="17007">MASDPTTRLSLSTPKLLNTKDRTPEYLKMNPNGRMPALYPLHDKSKHLDVTVDDPERHPHYEWMFFQMSSQGPYFSQAFRFIFHHAEKIPTVYRMDVLRVFGVPEPVLSMQECVVSEKITIVAICFVPWNNIVVRLHGEDVKFEAE</sequence>
<dbReference type="Proteomes" id="UP000292702">
    <property type="component" value="Unassembled WGS sequence"/>
</dbReference>
<dbReference type="Gene3D" id="1.20.1050.10">
    <property type="match status" value="1"/>
</dbReference>
<keyword evidence="1" id="KW-0808">Transferase</keyword>
<dbReference type="AlphaFoldDB" id="A0A4R0RHN7"/>
<dbReference type="EMBL" id="RWJN01000311">
    <property type="protein sequence ID" value="TCD63258.1"/>
    <property type="molecule type" value="Genomic_DNA"/>
</dbReference>
<accession>A0A4R0RHN7</accession>
<keyword evidence="2" id="KW-1185">Reference proteome</keyword>
<gene>
    <name evidence="1" type="primary">GST2_12</name>
    <name evidence="1" type="ORF">EIP91_005779</name>
</gene>
<dbReference type="InterPro" id="IPR036282">
    <property type="entry name" value="Glutathione-S-Trfase_C_sf"/>
</dbReference>
<dbReference type="PANTHER" id="PTHR44051">
    <property type="entry name" value="GLUTATHIONE S-TRANSFERASE-RELATED"/>
    <property type="match status" value="1"/>
</dbReference>
<name>A0A4R0RHN7_9APHY</name>
<dbReference type="STRING" id="92696.A0A4R0RHN7"/>
<proteinExistence type="predicted"/>
<organism evidence="1 2">
    <name type="scientific">Steccherinum ochraceum</name>
    <dbReference type="NCBI Taxonomy" id="92696"/>
    <lineage>
        <taxon>Eukaryota</taxon>
        <taxon>Fungi</taxon>
        <taxon>Dikarya</taxon>
        <taxon>Basidiomycota</taxon>
        <taxon>Agaricomycotina</taxon>
        <taxon>Agaricomycetes</taxon>
        <taxon>Polyporales</taxon>
        <taxon>Steccherinaceae</taxon>
        <taxon>Steccherinum</taxon>
    </lineage>
</organism>
<dbReference type="SUPFAM" id="SSF47616">
    <property type="entry name" value="GST C-terminal domain-like"/>
    <property type="match status" value="1"/>
</dbReference>
<evidence type="ECO:0000313" key="1">
    <source>
        <dbReference type="EMBL" id="TCD63258.1"/>
    </source>
</evidence>
<comment type="caution">
    <text evidence="1">The sequence shown here is derived from an EMBL/GenBank/DDBJ whole genome shotgun (WGS) entry which is preliminary data.</text>
</comment>
<protein>
    <submittedName>
        <fullName evidence="1">Glutathione S-transferase 2</fullName>
    </submittedName>
</protein>
<dbReference type="PANTHER" id="PTHR44051:SF3">
    <property type="entry name" value="TRANSCRIPTIONAL REGULATOR URE2"/>
    <property type="match status" value="1"/>
</dbReference>